<dbReference type="GO" id="GO:0042693">
    <property type="term" value="P:muscle cell fate commitment"/>
    <property type="evidence" value="ECO:0007669"/>
    <property type="project" value="UniProtKB-ARBA"/>
</dbReference>
<evidence type="ECO:0000256" key="3">
    <source>
        <dbReference type="ARBA" id="ARBA00023125"/>
    </source>
</evidence>
<dbReference type="FunFam" id="1.10.10.60:FF:000003">
    <property type="entry name" value="Iroquois-class homeobox protein IRX"/>
    <property type="match status" value="1"/>
</dbReference>
<proteinExistence type="inferred from homology"/>
<dbReference type="GO" id="GO:0005634">
    <property type="term" value="C:nucleus"/>
    <property type="evidence" value="ECO:0007669"/>
    <property type="project" value="UniProtKB-SubCell"/>
</dbReference>
<evidence type="ECO:0000256" key="5">
    <source>
        <dbReference type="ARBA" id="ARBA00023159"/>
    </source>
</evidence>
<keyword evidence="6 7" id="KW-0539">Nucleus</keyword>
<dbReference type="EnsemblMetazoa" id="SCAU010182-RA">
    <property type="protein sequence ID" value="SCAU010182-PA"/>
    <property type="gene ID" value="SCAU010182"/>
</dbReference>
<evidence type="ECO:0000256" key="6">
    <source>
        <dbReference type="ARBA" id="ARBA00023242"/>
    </source>
</evidence>
<dbReference type="GO" id="GO:0000978">
    <property type="term" value="F:RNA polymerase II cis-regulatory region sequence-specific DNA binding"/>
    <property type="evidence" value="ECO:0007669"/>
    <property type="project" value="TreeGrafter"/>
</dbReference>
<feature type="compositionally biased region" description="Basic and acidic residues" evidence="8">
    <location>
        <begin position="72"/>
        <end position="82"/>
    </location>
</feature>
<dbReference type="GO" id="GO:0030182">
    <property type="term" value="P:neuron differentiation"/>
    <property type="evidence" value="ECO:0007669"/>
    <property type="project" value="TreeGrafter"/>
</dbReference>
<sequence length="343" mass="36790">MRSYGASYDLASRRKNATRESTATLKAWLNEHMKNPYPTKGEKIMLAIITKMTLTQVSTWFANARRRLKKENKMTWEPKNRTDDEDAMVSDEEKDQDDDANTRLHTTAGQASSSTVQQTPVLPTIKQRLEYDRHLSATGGNGAMGIGHNHHSARSSIANNSTSASCGNNVANSVTAGSGSGSATPGIPTSVGVAADLSGNHSISGSNTQAKGGTSFTDPYHLTLPQNLQQYSTNFYYNSTANNNATLAVGGTASQHSYHHPHQQPTAAAVATAAAVEATISPVASIRAVPPPPPPPAQATAPNQLSYENSSLLMPPQHTNHHSHHGQQHHLLASSTYNLLERR</sequence>
<dbReference type="PANTHER" id="PTHR11211">
    <property type="entry name" value="IROQUOIS-CLASS HOMEODOMAIN PROTEIN IRX"/>
    <property type="match status" value="1"/>
</dbReference>
<comment type="similarity">
    <text evidence="2">Belongs to the TALE/IRO homeobox family.</text>
</comment>
<dbReference type="SMART" id="SM00389">
    <property type="entry name" value="HOX"/>
    <property type="match status" value="1"/>
</dbReference>
<evidence type="ECO:0000259" key="9">
    <source>
        <dbReference type="PROSITE" id="PS50071"/>
    </source>
</evidence>
<evidence type="ECO:0000256" key="7">
    <source>
        <dbReference type="PROSITE-ProRule" id="PRU00108"/>
    </source>
</evidence>
<dbReference type="CDD" id="cd00086">
    <property type="entry name" value="homeodomain"/>
    <property type="match status" value="1"/>
</dbReference>
<organism evidence="10 11">
    <name type="scientific">Stomoxys calcitrans</name>
    <name type="common">Stable fly</name>
    <name type="synonym">Conops calcitrans</name>
    <dbReference type="NCBI Taxonomy" id="35570"/>
    <lineage>
        <taxon>Eukaryota</taxon>
        <taxon>Metazoa</taxon>
        <taxon>Ecdysozoa</taxon>
        <taxon>Arthropoda</taxon>
        <taxon>Hexapoda</taxon>
        <taxon>Insecta</taxon>
        <taxon>Pterygota</taxon>
        <taxon>Neoptera</taxon>
        <taxon>Endopterygota</taxon>
        <taxon>Diptera</taxon>
        <taxon>Brachycera</taxon>
        <taxon>Muscomorpha</taxon>
        <taxon>Muscoidea</taxon>
        <taxon>Muscidae</taxon>
        <taxon>Stomoxys</taxon>
    </lineage>
</organism>
<dbReference type="InterPro" id="IPR017970">
    <property type="entry name" value="Homeobox_CS"/>
</dbReference>
<dbReference type="Pfam" id="PF05920">
    <property type="entry name" value="Homeobox_KN"/>
    <property type="match status" value="1"/>
</dbReference>
<feature type="region of interest" description="Disordered" evidence="8">
    <location>
        <begin position="72"/>
        <end position="100"/>
    </location>
</feature>
<reference evidence="10" key="1">
    <citation type="submission" date="2020-05" db="UniProtKB">
        <authorList>
            <consortium name="EnsemblMetazoa"/>
        </authorList>
    </citation>
    <scope>IDENTIFICATION</scope>
    <source>
        <strain evidence="10">USDA</strain>
    </source>
</reference>
<evidence type="ECO:0000256" key="8">
    <source>
        <dbReference type="SAM" id="MobiDB-lite"/>
    </source>
</evidence>
<keyword evidence="3 7" id="KW-0238">DNA-binding</keyword>
<dbReference type="STRING" id="35570.A0A1I8PQJ5"/>
<accession>A0A1I8PQJ5</accession>
<dbReference type="PROSITE" id="PS50071">
    <property type="entry name" value="HOMEOBOX_2"/>
    <property type="match status" value="1"/>
</dbReference>
<evidence type="ECO:0000313" key="10">
    <source>
        <dbReference type="EnsemblMetazoa" id="SCAU010182-PA"/>
    </source>
</evidence>
<feature type="region of interest" description="Disordered" evidence="8">
    <location>
        <begin position="1"/>
        <end position="20"/>
    </location>
</feature>
<dbReference type="GO" id="GO:0045926">
    <property type="term" value="P:negative regulation of growth"/>
    <property type="evidence" value="ECO:0007669"/>
    <property type="project" value="UniProtKB-ARBA"/>
</dbReference>
<evidence type="ECO:0000256" key="1">
    <source>
        <dbReference type="ARBA" id="ARBA00004123"/>
    </source>
</evidence>
<dbReference type="GO" id="GO:0007474">
    <property type="term" value="P:imaginal disc-derived wing vein specification"/>
    <property type="evidence" value="ECO:0007669"/>
    <property type="project" value="UniProtKB-ARBA"/>
</dbReference>
<dbReference type="InterPro" id="IPR001356">
    <property type="entry name" value="HD"/>
</dbReference>
<feature type="region of interest" description="Disordered" evidence="8">
    <location>
        <begin position="309"/>
        <end position="343"/>
    </location>
</feature>
<dbReference type="VEuPathDB" id="VectorBase:SCAU010182"/>
<feature type="compositionally biased region" description="Basic residues" evidence="8">
    <location>
        <begin position="319"/>
        <end position="328"/>
    </location>
</feature>
<feature type="domain" description="Homeobox" evidence="9">
    <location>
        <begin position="8"/>
        <end position="71"/>
    </location>
</feature>
<keyword evidence="11" id="KW-1185">Reference proteome</keyword>
<keyword evidence="5" id="KW-0010">Activator</keyword>
<keyword evidence="4 7" id="KW-0371">Homeobox</keyword>
<evidence type="ECO:0000313" key="11">
    <source>
        <dbReference type="Proteomes" id="UP000095300"/>
    </source>
</evidence>
<dbReference type="GO" id="GO:0045317">
    <property type="term" value="P:equator specification"/>
    <property type="evidence" value="ECO:0007669"/>
    <property type="project" value="UniProtKB-ARBA"/>
</dbReference>
<dbReference type="GO" id="GO:0000981">
    <property type="term" value="F:DNA-binding transcription factor activity, RNA polymerase II-specific"/>
    <property type="evidence" value="ECO:0007669"/>
    <property type="project" value="InterPro"/>
</dbReference>
<comment type="subcellular location">
    <subcellularLocation>
        <location evidence="1 7">Nucleus</location>
    </subcellularLocation>
</comment>
<feature type="compositionally biased region" description="Acidic residues" evidence="8">
    <location>
        <begin position="83"/>
        <end position="99"/>
    </location>
</feature>
<dbReference type="SUPFAM" id="SSF46689">
    <property type="entry name" value="Homeodomain-like"/>
    <property type="match status" value="1"/>
</dbReference>
<dbReference type="Proteomes" id="UP000095300">
    <property type="component" value="Unassembled WGS sequence"/>
</dbReference>
<name>A0A1I8PQJ5_STOCA</name>
<dbReference type="PANTHER" id="PTHR11211:SF46">
    <property type="entry name" value="HOMEOBOX PROTEIN ARAUCAN-RELATED"/>
    <property type="match status" value="1"/>
</dbReference>
<protein>
    <recommendedName>
        <fullName evidence="9">Homeobox domain-containing protein</fullName>
    </recommendedName>
</protein>
<dbReference type="InterPro" id="IPR009057">
    <property type="entry name" value="Homeodomain-like_sf"/>
</dbReference>
<dbReference type="AlphaFoldDB" id="A0A1I8PQJ5"/>
<gene>
    <name evidence="10" type="primary">106093628</name>
</gene>
<dbReference type="Gene3D" id="1.10.10.60">
    <property type="entry name" value="Homeodomain-like"/>
    <property type="match status" value="1"/>
</dbReference>
<feature type="DNA-binding region" description="Homeobox" evidence="7">
    <location>
        <begin position="10"/>
        <end position="72"/>
    </location>
</feature>
<evidence type="ECO:0000256" key="2">
    <source>
        <dbReference type="ARBA" id="ARBA00008446"/>
    </source>
</evidence>
<dbReference type="InterPro" id="IPR008422">
    <property type="entry name" value="KN_HD"/>
</dbReference>
<dbReference type="GO" id="GO:0048468">
    <property type="term" value="P:cell development"/>
    <property type="evidence" value="ECO:0007669"/>
    <property type="project" value="TreeGrafter"/>
</dbReference>
<evidence type="ECO:0000256" key="4">
    <source>
        <dbReference type="ARBA" id="ARBA00023155"/>
    </source>
</evidence>
<dbReference type="PROSITE" id="PS00027">
    <property type="entry name" value="HOMEOBOX_1"/>
    <property type="match status" value="1"/>
</dbReference>
<feature type="compositionally biased region" description="Polar residues" evidence="8">
    <location>
        <begin position="333"/>
        <end position="343"/>
    </location>
</feature>